<organism evidence="2 3">
    <name type="scientific">Tenggerimyces flavus</name>
    <dbReference type="NCBI Taxonomy" id="1708749"/>
    <lineage>
        <taxon>Bacteria</taxon>
        <taxon>Bacillati</taxon>
        <taxon>Actinomycetota</taxon>
        <taxon>Actinomycetes</taxon>
        <taxon>Propionibacteriales</taxon>
        <taxon>Nocardioidaceae</taxon>
        <taxon>Tenggerimyces</taxon>
    </lineage>
</organism>
<dbReference type="Pfam" id="PF20242">
    <property type="entry name" value="Emfourin"/>
    <property type="match status" value="1"/>
</dbReference>
<evidence type="ECO:0000313" key="3">
    <source>
        <dbReference type="Proteomes" id="UP001595699"/>
    </source>
</evidence>
<dbReference type="InterPro" id="IPR049457">
    <property type="entry name" value="Emfourin"/>
</dbReference>
<comment type="caution">
    <text evidence="2">The sequence shown here is derived from an EMBL/GenBank/DDBJ whole genome shotgun (WGS) entry which is preliminary data.</text>
</comment>
<keyword evidence="3" id="KW-1185">Reference proteome</keyword>
<feature type="region of interest" description="Disordered" evidence="1">
    <location>
        <begin position="1"/>
        <end position="30"/>
    </location>
</feature>
<dbReference type="Proteomes" id="UP001595699">
    <property type="component" value="Unassembled WGS sequence"/>
</dbReference>
<proteinExistence type="predicted"/>
<gene>
    <name evidence="2" type="ORF">ACFOUW_23910</name>
</gene>
<protein>
    <submittedName>
        <fullName evidence="2">Protealysin inhibitor emfourin</fullName>
    </submittedName>
</protein>
<dbReference type="EMBL" id="JBHRZH010000021">
    <property type="protein sequence ID" value="MFC3763903.1"/>
    <property type="molecule type" value="Genomic_DNA"/>
</dbReference>
<reference evidence="3" key="1">
    <citation type="journal article" date="2019" name="Int. J. Syst. Evol. Microbiol.">
        <title>The Global Catalogue of Microorganisms (GCM) 10K type strain sequencing project: providing services to taxonomists for standard genome sequencing and annotation.</title>
        <authorList>
            <consortium name="The Broad Institute Genomics Platform"/>
            <consortium name="The Broad Institute Genome Sequencing Center for Infectious Disease"/>
            <person name="Wu L."/>
            <person name="Ma J."/>
        </authorList>
    </citation>
    <scope>NUCLEOTIDE SEQUENCE [LARGE SCALE GENOMIC DNA]</scope>
    <source>
        <strain evidence="3">CGMCC 4.7241</strain>
    </source>
</reference>
<name>A0ABV7YFG5_9ACTN</name>
<dbReference type="RefSeq" id="WP_205120902.1">
    <property type="nucleotide sequence ID" value="NZ_JAFBCM010000001.1"/>
</dbReference>
<evidence type="ECO:0000256" key="1">
    <source>
        <dbReference type="SAM" id="MobiDB-lite"/>
    </source>
</evidence>
<accession>A0ABV7YFG5</accession>
<evidence type="ECO:0000313" key="2">
    <source>
        <dbReference type="EMBL" id="MFC3763903.1"/>
    </source>
</evidence>
<sequence>MSEIRVTRRGGFAGQDVSGRLDTRRTPGGAELEAIVKRHGKRPRLPRAASSDAPTYTIQAGGERIEVSETELTGELATLVHRVLGNRGL</sequence>